<sequence>MKTRVCQTPHHQLLFHRRLEPIREGLAWWRKIPIFCSPPPRKIRRIDCEMDLLGYIGPRLTNMRARLTRTATC</sequence>
<dbReference type="AlphaFoldDB" id="G3IU26"/>
<evidence type="ECO:0000313" key="1">
    <source>
        <dbReference type="EMBL" id="EGW21509.1"/>
    </source>
</evidence>
<keyword evidence="2" id="KW-1185">Reference proteome</keyword>
<dbReference type="HOGENOM" id="CLU_2700574_0_0_6"/>
<dbReference type="EMBL" id="JH109152">
    <property type="protein sequence ID" value="EGW21509.1"/>
    <property type="molecule type" value="Genomic_DNA"/>
</dbReference>
<accession>G3IU26</accession>
<name>G3IU26_METTV</name>
<reference evidence="1 2" key="1">
    <citation type="submission" date="2011-06" db="EMBL/GenBank/DDBJ databases">
        <title>Genomic sequence of Methylobacter tundripaludum SV96.</title>
        <authorList>
            <consortium name="US DOE Joint Genome Institute"/>
            <person name="Lucas S."/>
            <person name="Han J."/>
            <person name="Lapidus A."/>
            <person name="Cheng J.-F."/>
            <person name="Goodwin L."/>
            <person name="Pitluck S."/>
            <person name="Held B."/>
            <person name="Detter J.C."/>
            <person name="Han C."/>
            <person name="Tapia R."/>
            <person name="Land M."/>
            <person name="Hauser L."/>
            <person name="Kyrpides N."/>
            <person name="Ivanova N."/>
            <person name="Ovchinnikova G."/>
            <person name="Pagani I."/>
            <person name="Klotz M.G."/>
            <person name="Dispirito A.A."/>
            <person name="Murrell J.C."/>
            <person name="Dunfield P."/>
            <person name="Kalyuzhnaya M.G."/>
            <person name="Svenning M."/>
            <person name="Trotsenko Y.A."/>
            <person name="Stein L.Y."/>
            <person name="Woyke T."/>
        </authorList>
    </citation>
    <scope>NUCLEOTIDE SEQUENCE [LARGE SCALE GENOMIC DNA]</scope>
    <source>
        <strain evidence="2">ATCC BAA-1195 / DSM 17260 / SV96</strain>
    </source>
</reference>
<dbReference type="Proteomes" id="UP000004664">
    <property type="component" value="Unassembled WGS sequence"/>
</dbReference>
<evidence type="ECO:0000313" key="2">
    <source>
        <dbReference type="Proteomes" id="UP000004664"/>
    </source>
</evidence>
<protein>
    <submittedName>
        <fullName evidence="1">Uncharacterized protein</fullName>
    </submittedName>
</protein>
<organism evidence="1 2">
    <name type="scientific">Methylobacter tundripaludum (strain ATCC BAA-1195 / DSM 17260 / SV96)</name>
    <dbReference type="NCBI Taxonomy" id="697282"/>
    <lineage>
        <taxon>Bacteria</taxon>
        <taxon>Pseudomonadati</taxon>
        <taxon>Pseudomonadota</taxon>
        <taxon>Gammaproteobacteria</taxon>
        <taxon>Methylococcales</taxon>
        <taxon>Methylococcaceae</taxon>
        <taxon>Methylobacter</taxon>
    </lineage>
</organism>
<gene>
    <name evidence="1" type="ORF">Mettu_0274</name>
</gene>
<proteinExistence type="predicted"/>
<dbReference type="STRING" id="697282.Mettu_0274"/>